<accession>A0A8X6Q9T9</accession>
<protein>
    <submittedName>
        <fullName evidence="2">Retrovirus-related Pol polyprotein from transposon 412</fullName>
    </submittedName>
</protein>
<evidence type="ECO:0000256" key="1">
    <source>
        <dbReference type="SAM" id="MobiDB-lite"/>
    </source>
</evidence>
<comment type="caution">
    <text evidence="2">The sequence shown here is derived from an EMBL/GenBank/DDBJ whole genome shotgun (WGS) entry which is preliminary data.</text>
</comment>
<feature type="non-terminal residue" evidence="2">
    <location>
        <position position="437"/>
    </location>
</feature>
<feature type="compositionally biased region" description="Low complexity" evidence="1">
    <location>
        <begin position="148"/>
        <end position="157"/>
    </location>
</feature>
<dbReference type="Gene3D" id="2.40.70.10">
    <property type="entry name" value="Acid Proteases"/>
    <property type="match status" value="2"/>
</dbReference>
<name>A0A8X6Q9T9_NEPPI</name>
<dbReference type="AlphaFoldDB" id="A0A8X6Q9T9"/>
<proteinExistence type="predicted"/>
<evidence type="ECO:0000313" key="2">
    <source>
        <dbReference type="EMBL" id="GFU07535.1"/>
    </source>
</evidence>
<sequence length="437" mass="48345">MFTCVTSPVPLFEIEVYEATGTVCADTGASQSVGGELMFKFLKNRGQKFTELYLSMCLADGQQSTPLVQKATVPITVCGRTFQTDLIFLPHAKGNRTLLGVDFLKISGIVMNMRKNYWYFGDKPNCRIPFAKDIPLPTNDSPVELNNSSCPTSSISSDVPVQRNPADETETSDHHLREEEGQDLDAKERNDLIFPRNTNNQEFRKNHSTKRERNISGNHNSTFASPSCIQSQNVNNTVCRSPISCYGCGNPGFIKAKCPKCSLKKERASVNAIQMFTCVTSPVPLFEIEVYEATGTVCADTGASQSVGGELMFKFLKNRGQKFTELYLSMCLADGQQSTPLVQKATVPITVCGRTFQTDLIFLPHAKGNRTLLGVDFLKISGIVMNMRKNYWYFGDKPNCRIPFAKDIPLPTNDSPVELNNSSCPTSSISSDVPVQR</sequence>
<gene>
    <name evidence="2" type="primary">POL_663</name>
    <name evidence="2" type="ORF">NPIL_302031</name>
</gene>
<organism evidence="2 3">
    <name type="scientific">Nephila pilipes</name>
    <name type="common">Giant wood spider</name>
    <name type="synonym">Nephila maculata</name>
    <dbReference type="NCBI Taxonomy" id="299642"/>
    <lineage>
        <taxon>Eukaryota</taxon>
        <taxon>Metazoa</taxon>
        <taxon>Ecdysozoa</taxon>
        <taxon>Arthropoda</taxon>
        <taxon>Chelicerata</taxon>
        <taxon>Arachnida</taxon>
        <taxon>Araneae</taxon>
        <taxon>Araneomorphae</taxon>
        <taxon>Entelegynae</taxon>
        <taxon>Araneoidea</taxon>
        <taxon>Nephilidae</taxon>
        <taxon>Nephila</taxon>
    </lineage>
</organism>
<dbReference type="Proteomes" id="UP000887013">
    <property type="component" value="Unassembled WGS sequence"/>
</dbReference>
<feature type="compositionally biased region" description="Low complexity" evidence="1">
    <location>
        <begin position="422"/>
        <end position="431"/>
    </location>
</feature>
<reference evidence="2" key="1">
    <citation type="submission" date="2020-08" db="EMBL/GenBank/DDBJ databases">
        <title>Multicomponent nature underlies the extraordinary mechanical properties of spider dragline silk.</title>
        <authorList>
            <person name="Kono N."/>
            <person name="Nakamura H."/>
            <person name="Mori M."/>
            <person name="Yoshida Y."/>
            <person name="Ohtoshi R."/>
            <person name="Malay A.D."/>
            <person name="Moran D.A.P."/>
            <person name="Tomita M."/>
            <person name="Numata K."/>
            <person name="Arakawa K."/>
        </authorList>
    </citation>
    <scope>NUCLEOTIDE SEQUENCE</scope>
</reference>
<feature type="region of interest" description="Disordered" evidence="1">
    <location>
        <begin position="142"/>
        <end position="188"/>
    </location>
</feature>
<dbReference type="InterPro" id="IPR021109">
    <property type="entry name" value="Peptidase_aspartic_dom_sf"/>
</dbReference>
<feature type="region of interest" description="Disordered" evidence="1">
    <location>
        <begin position="416"/>
        <end position="437"/>
    </location>
</feature>
<dbReference type="EMBL" id="BMAW01028475">
    <property type="protein sequence ID" value="GFU07535.1"/>
    <property type="molecule type" value="Genomic_DNA"/>
</dbReference>
<evidence type="ECO:0000313" key="3">
    <source>
        <dbReference type="Proteomes" id="UP000887013"/>
    </source>
</evidence>
<keyword evidence="3" id="KW-1185">Reference proteome</keyword>
<feature type="compositionally biased region" description="Basic and acidic residues" evidence="1">
    <location>
        <begin position="171"/>
        <end position="188"/>
    </location>
</feature>